<dbReference type="EMBL" id="CAJZAG010000012">
    <property type="protein sequence ID" value="CAG9184141.1"/>
    <property type="molecule type" value="Genomic_DNA"/>
</dbReference>
<evidence type="ECO:0000313" key="1">
    <source>
        <dbReference type="EMBL" id="CAG9184141.1"/>
    </source>
</evidence>
<gene>
    <name evidence="1" type="ORF">LMG32289_05533</name>
</gene>
<keyword evidence="2" id="KW-1185">Reference proteome</keyword>
<dbReference type="Proteomes" id="UP000706525">
    <property type="component" value="Unassembled WGS sequence"/>
</dbReference>
<name>A0ABM8XUU2_9BURK</name>
<proteinExistence type="predicted"/>
<accession>A0ABM8XUU2</accession>
<reference evidence="1 2" key="1">
    <citation type="submission" date="2021-08" db="EMBL/GenBank/DDBJ databases">
        <authorList>
            <person name="Peeters C."/>
        </authorList>
    </citation>
    <scope>NUCLEOTIDE SEQUENCE [LARGE SCALE GENOMIC DNA]</scope>
    <source>
        <strain evidence="1 2">LMG 32289</strain>
    </source>
</reference>
<organism evidence="1 2">
    <name type="scientific">Cupriavidus pampae</name>
    <dbReference type="NCBI Taxonomy" id="659251"/>
    <lineage>
        <taxon>Bacteria</taxon>
        <taxon>Pseudomonadati</taxon>
        <taxon>Pseudomonadota</taxon>
        <taxon>Betaproteobacteria</taxon>
        <taxon>Burkholderiales</taxon>
        <taxon>Burkholderiaceae</taxon>
        <taxon>Cupriavidus</taxon>
    </lineage>
</organism>
<protein>
    <submittedName>
        <fullName evidence="1">Uncharacterized protein</fullName>
    </submittedName>
</protein>
<dbReference type="RefSeq" id="WP_223994179.1">
    <property type="nucleotide sequence ID" value="NZ_CAJZAG010000012.1"/>
</dbReference>
<evidence type="ECO:0000313" key="2">
    <source>
        <dbReference type="Proteomes" id="UP000706525"/>
    </source>
</evidence>
<sequence length="149" mass="16182">MDNKVKLADVASTLVVDALNDFVSKGGTLRDGPETLTPELVAAANGGLPAILFWADEYYAEYDLPFASIDYKPDPQARLGMSVPGMYSDWVTTGFPLFALNYFVVSEVLLQAGNVLDLGPLFQNFREWAAMQYGIPATPPAAAPKHQPQ</sequence>
<comment type="caution">
    <text evidence="1">The sequence shown here is derived from an EMBL/GenBank/DDBJ whole genome shotgun (WGS) entry which is preliminary data.</text>
</comment>